<proteinExistence type="evidence at transcript level"/>
<gene>
    <name evidence="2" type="primary">T8E24.8</name>
    <name evidence="3" type="ordered locus">At3g06700</name>
</gene>
<dbReference type="EMBL" id="BT002608">
    <property type="protein sequence ID" value="AAO00968.1"/>
    <property type="molecule type" value="mRNA"/>
</dbReference>
<reference evidence="3" key="2">
    <citation type="submission" date="2002-12" db="EMBL/GenBank/DDBJ databases">
        <authorList>
            <person name="Nguyen M."/>
            <person name="Southwick A."/>
            <person name="Tripp M."/>
            <person name="Palm C.J."/>
            <person name="Jones T."/>
            <person name="Wu T."/>
            <person name="Carninci P."/>
            <person name="Chen H."/>
            <person name="Cheuk R."/>
            <person name="Chan M.M."/>
            <person name="Chang C.H."/>
            <person name="Dale J.M."/>
            <person name="Deng J.M."/>
            <person name="Hayashizaki Y."/>
            <person name="Hsuan V.W."/>
            <person name="Lee J.M."/>
            <person name="Ishida J."/>
            <person name="Kamiya A."/>
            <person name="Kawai J."/>
            <person name="Kim C.J."/>
            <person name="Narusaka M."/>
            <person name="Onodera C.S."/>
            <person name="Quach H.L."/>
            <person name="Sakurai T."/>
            <person name="Satou M."/>
            <person name="Seki M."/>
            <person name="Shinn P."/>
            <person name="Tang C.C."/>
            <person name="Toroumi M."/>
            <person name="Wong C."/>
            <person name="Wu H.C."/>
            <person name="Yamada K."/>
            <person name="Yu G."/>
            <person name="Yuan S."/>
            <person name="Shinozaki K."/>
            <person name="Ecker J."/>
            <person name="Theologis A."/>
            <person name="Davis R.W."/>
        </authorList>
    </citation>
    <scope>NUCLEOTIDE SEQUENCE</scope>
</reference>
<feature type="compositionally biased region" description="Basic residues" evidence="1">
    <location>
        <begin position="1"/>
        <end position="16"/>
    </location>
</feature>
<sequence>MAKSKITRRITSRRKPTRTESRSQGDTVTPQPEEWTLSS</sequence>
<organism evidence="2">
    <name type="scientific">Arabidopsis thaliana</name>
    <name type="common">Mouse-ear cress</name>
    <dbReference type="NCBI Taxonomy" id="3702"/>
    <lineage>
        <taxon>Eukaryota</taxon>
        <taxon>Viridiplantae</taxon>
        <taxon>Streptophyta</taxon>
        <taxon>Embryophyta</taxon>
        <taxon>Tracheophyta</taxon>
        <taxon>Spermatophyta</taxon>
        <taxon>Magnoliopsida</taxon>
        <taxon>eudicotyledons</taxon>
        <taxon>Gunneridae</taxon>
        <taxon>Pentapetalae</taxon>
        <taxon>rosids</taxon>
        <taxon>malvids</taxon>
        <taxon>Brassicales</taxon>
        <taxon>Brassicaceae</taxon>
        <taxon>Camelineae</taxon>
        <taxon>Arabidopsis</taxon>
    </lineage>
</organism>
<dbReference type="EMBL" id="AF386978">
    <property type="protein sequence ID" value="AAK62423.1"/>
    <property type="molecule type" value="mRNA"/>
</dbReference>
<feature type="region of interest" description="Disordered" evidence="1">
    <location>
        <begin position="1"/>
        <end position="39"/>
    </location>
</feature>
<evidence type="ECO:0000313" key="3">
    <source>
        <dbReference type="EMBL" id="AAO00968.1"/>
    </source>
</evidence>
<dbReference type="AlphaFoldDB" id="Q94F13"/>
<keyword evidence="2" id="KW-0687">Ribonucleoprotein</keyword>
<reference evidence="2" key="1">
    <citation type="submission" date="2001-05" db="EMBL/GenBank/DDBJ databases">
        <authorList>
            <person name="Lam B."/>
            <person name="Southwick A."/>
            <person name="Karlin-Neumann G."/>
            <person name="Nguyen M."/>
            <person name="Miranda M."/>
            <person name="Palm C.J."/>
            <person name="Bowser L."/>
            <person name="Jones T."/>
            <person name="Banh J."/>
            <person name="Carninci P."/>
            <person name="Chen H."/>
            <person name="Cheuk R."/>
            <person name="Chung M.K."/>
            <person name="Hayashizaki Y."/>
            <person name="Ishida J."/>
            <person name="Kamiya A."/>
            <person name="Kawai J."/>
            <person name="Kim C."/>
            <person name="Lin J."/>
            <person name="Liu S.X."/>
            <person name="Narusaka M."/>
            <person name="Pham P.K."/>
            <person name="Sakano H."/>
            <person name="Sakurai T."/>
            <person name="Satou M."/>
            <person name="Seki M."/>
            <person name="Shinn P."/>
            <person name="Yamada K."/>
            <person name="Shinozaki K."/>
            <person name="Ecker J."/>
            <person name="Theologis A."/>
            <person name="Davis R.W."/>
        </authorList>
    </citation>
    <scope>NUCLEOTIDE SEQUENCE</scope>
</reference>
<accession>Q94F13</accession>
<evidence type="ECO:0000256" key="1">
    <source>
        <dbReference type="SAM" id="MobiDB-lite"/>
    </source>
</evidence>
<dbReference type="GO" id="GO:0005840">
    <property type="term" value="C:ribosome"/>
    <property type="evidence" value="ECO:0007669"/>
    <property type="project" value="UniProtKB-KW"/>
</dbReference>
<evidence type="ECO:0000313" key="2">
    <source>
        <dbReference type="EMBL" id="AAK62423.1"/>
    </source>
</evidence>
<feature type="compositionally biased region" description="Polar residues" evidence="1">
    <location>
        <begin position="24"/>
        <end position="39"/>
    </location>
</feature>
<name>Q94F13_ARATH</name>
<keyword evidence="2" id="KW-0689">Ribosomal protein</keyword>
<protein>
    <submittedName>
        <fullName evidence="2 3">Ribosomal protein L29, putative</fullName>
    </submittedName>
</protein>